<sequence length="82" mass="8760">MEVFLRTFAAVTANYAVHYASIKLYDAMCVPSTVWDIPMGFVTAASPMCTTMLSVATHTQSAYATIVTASIATGVGSYLTRI</sequence>
<dbReference type="AlphaFoldDB" id="A0A6C0J8L1"/>
<dbReference type="EMBL" id="MN740319">
    <property type="protein sequence ID" value="QHT99973.1"/>
    <property type="molecule type" value="Genomic_DNA"/>
</dbReference>
<organism evidence="1">
    <name type="scientific">viral metagenome</name>
    <dbReference type="NCBI Taxonomy" id="1070528"/>
    <lineage>
        <taxon>unclassified sequences</taxon>
        <taxon>metagenomes</taxon>
        <taxon>organismal metagenomes</taxon>
    </lineage>
</organism>
<protein>
    <submittedName>
        <fullName evidence="1">Uncharacterized protein</fullName>
    </submittedName>
</protein>
<evidence type="ECO:0000313" key="1">
    <source>
        <dbReference type="EMBL" id="QHT99973.1"/>
    </source>
</evidence>
<accession>A0A6C0J8L1</accession>
<name>A0A6C0J8L1_9ZZZZ</name>
<proteinExistence type="predicted"/>
<reference evidence="1" key="1">
    <citation type="journal article" date="2020" name="Nature">
        <title>Giant virus diversity and host interactions through global metagenomics.</title>
        <authorList>
            <person name="Schulz F."/>
            <person name="Roux S."/>
            <person name="Paez-Espino D."/>
            <person name="Jungbluth S."/>
            <person name="Walsh D.A."/>
            <person name="Denef V.J."/>
            <person name="McMahon K.D."/>
            <person name="Konstantinidis K.T."/>
            <person name="Eloe-Fadrosh E.A."/>
            <person name="Kyrpides N.C."/>
            <person name="Woyke T."/>
        </authorList>
    </citation>
    <scope>NUCLEOTIDE SEQUENCE</scope>
    <source>
        <strain evidence="1">GVMAG-M-3300025778-1</strain>
    </source>
</reference>